<dbReference type="Proteomes" id="UP000284706">
    <property type="component" value="Unassembled WGS sequence"/>
</dbReference>
<evidence type="ECO:0000259" key="1">
    <source>
        <dbReference type="Pfam" id="PF20236"/>
    </source>
</evidence>
<comment type="caution">
    <text evidence="2">The sequence shown here is derived from an EMBL/GenBank/DDBJ whole genome shotgun (WGS) entry which is preliminary data.</text>
</comment>
<evidence type="ECO:0000313" key="3">
    <source>
        <dbReference type="Proteomes" id="UP000284706"/>
    </source>
</evidence>
<name>A0A409W627_9AGAR</name>
<proteinExistence type="predicted"/>
<dbReference type="InParanoid" id="A0A409W627"/>
<dbReference type="InterPro" id="IPR046528">
    <property type="entry name" value="DUF6593"/>
</dbReference>
<dbReference type="AlphaFoldDB" id="A0A409W627"/>
<dbReference type="Pfam" id="PF20236">
    <property type="entry name" value="DUF6593"/>
    <property type="match status" value="1"/>
</dbReference>
<organism evidence="2 3">
    <name type="scientific">Gymnopilus dilepis</name>
    <dbReference type="NCBI Taxonomy" id="231916"/>
    <lineage>
        <taxon>Eukaryota</taxon>
        <taxon>Fungi</taxon>
        <taxon>Dikarya</taxon>
        <taxon>Basidiomycota</taxon>
        <taxon>Agaricomycotina</taxon>
        <taxon>Agaricomycetes</taxon>
        <taxon>Agaricomycetidae</taxon>
        <taxon>Agaricales</taxon>
        <taxon>Agaricineae</taxon>
        <taxon>Hymenogastraceae</taxon>
        <taxon>Gymnopilus</taxon>
    </lineage>
</organism>
<reference evidence="2 3" key="1">
    <citation type="journal article" date="2018" name="Evol. Lett.">
        <title>Horizontal gene cluster transfer increased hallucinogenic mushroom diversity.</title>
        <authorList>
            <person name="Reynolds H.T."/>
            <person name="Vijayakumar V."/>
            <person name="Gluck-Thaler E."/>
            <person name="Korotkin H.B."/>
            <person name="Matheny P.B."/>
            <person name="Slot J.C."/>
        </authorList>
    </citation>
    <scope>NUCLEOTIDE SEQUENCE [LARGE SCALE GENOMIC DNA]</scope>
    <source>
        <strain evidence="2 3">SRW20</strain>
    </source>
</reference>
<evidence type="ECO:0000313" key="2">
    <source>
        <dbReference type="EMBL" id="PPQ73979.1"/>
    </source>
</evidence>
<dbReference type="EMBL" id="NHYE01005371">
    <property type="protein sequence ID" value="PPQ73979.1"/>
    <property type="molecule type" value="Genomic_DNA"/>
</dbReference>
<feature type="domain" description="DUF6593" evidence="1">
    <location>
        <begin position="32"/>
        <end position="177"/>
    </location>
</feature>
<keyword evidence="3" id="KW-1185">Reference proteome</keyword>
<protein>
    <recommendedName>
        <fullName evidence="1">DUF6593 domain-containing protein</fullName>
    </recommendedName>
</protein>
<dbReference type="OrthoDB" id="3256331at2759"/>
<gene>
    <name evidence="2" type="ORF">CVT26_006348</name>
</gene>
<accession>A0A409W627</accession>
<sequence length="199" mass="22502">MTTVLADQEFNASQITLVSPEPTTTLIFSSPSTLNTTLSLHGVPLYKLSTVDAAAERTTISHSQTGDVLVTIRRRDVLPSTVVFSEKSQGGERKLKLKEWLREDVGSEGWRIDTPVGEFVWRTDEEVRLALCPADNLSHPIAWATGDPFGLVLTRGTEQFREEIVASFIILEHRMRMEAKYAYLKERRFYRAKIATKFV</sequence>